<protein>
    <submittedName>
        <fullName evidence="2">NAD-dependent epimerase/dehydratase</fullName>
    </submittedName>
</protein>
<dbReference type="PANTHER" id="PTHR48079">
    <property type="entry name" value="PROTEIN YEEZ"/>
    <property type="match status" value="1"/>
</dbReference>
<dbReference type="GO" id="GO:0005737">
    <property type="term" value="C:cytoplasm"/>
    <property type="evidence" value="ECO:0007669"/>
    <property type="project" value="TreeGrafter"/>
</dbReference>
<dbReference type="GO" id="GO:0004029">
    <property type="term" value="F:aldehyde dehydrogenase (NAD+) activity"/>
    <property type="evidence" value="ECO:0007669"/>
    <property type="project" value="TreeGrafter"/>
</dbReference>
<dbReference type="STRING" id="290512.Paes_0324"/>
<feature type="domain" description="NAD-dependent epimerase/dehydratase" evidence="1">
    <location>
        <begin position="16"/>
        <end position="208"/>
    </location>
</feature>
<dbReference type="Proteomes" id="UP000002725">
    <property type="component" value="Chromosome"/>
</dbReference>
<sequence length="278" mass="30835">MQVRQMKERISILGCGWLGLPLGRYLVEQGFSVRGSSTDSDKFEELRQSGITPFRIALEPELTGDDVSEFLQSDILIINIPPQRRQGIVDYHQAQFAALLPALRQSSVSKVVFVSSTSVYPALNRKVTERDAHNPESPSGRALLAVEEMFSREASFRTTVLRFCGLIGYDRNPVKILGRLSSIGNAHQPVNLVHRDDCIRIICEVIRQGVWGKVFNACSPGHPSRRAYYGEAAKLSGQTLPPDGEGGKDDPFKIIDSTCLEEALGYRFLVPDPLHLPS</sequence>
<dbReference type="SUPFAM" id="SSF51735">
    <property type="entry name" value="NAD(P)-binding Rossmann-fold domains"/>
    <property type="match status" value="1"/>
</dbReference>
<dbReference type="InterPro" id="IPR036291">
    <property type="entry name" value="NAD(P)-bd_dom_sf"/>
</dbReference>
<reference evidence="2" key="1">
    <citation type="submission" date="2008-06" db="EMBL/GenBank/DDBJ databases">
        <title>Complete sequence of chromosome of Prosthecochloris aestuarii DSM 271.</title>
        <authorList>
            <consortium name="US DOE Joint Genome Institute"/>
            <person name="Lucas S."/>
            <person name="Copeland A."/>
            <person name="Lapidus A."/>
            <person name="Glavina del Rio T."/>
            <person name="Dalin E."/>
            <person name="Tice H."/>
            <person name="Bruce D."/>
            <person name="Goodwin L."/>
            <person name="Pitluck S."/>
            <person name="Schmutz J."/>
            <person name="Larimer F."/>
            <person name="Land M."/>
            <person name="Hauser L."/>
            <person name="Kyrpides N."/>
            <person name="Anderson I."/>
            <person name="Liu Z."/>
            <person name="Li T."/>
            <person name="Zhao F."/>
            <person name="Overmann J."/>
            <person name="Bryant D.A."/>
            <person name="Richardson P."/>
        </authorList>
    </citation>
    <scope>NUCLEOTIDE SEQUENCE [LARGE SCALE GENOMIC DNA]</scope>
    <source>
        <strain evidence="2">DSM 271</strain>
    </source>
</reference>
<gene>
    <name evidence="2" type="ordered locus">Paes_0324</name>
</gene>
<dbReference type="KEGG" id="paa:Paes_0324"/>
<dbReference type="Pfam" id="PF01370">
    <property type="entry name" value="Epimerase"/>
    <property type="match status" value="1"/>
</dbReference>
<evidence type="ECO:0000259" key="1">
    <source>
        <dbReference type="Pfam" id="PF01370"/>
    </source>
</evidence>
<evidence type="ECO:0000313" key="3">
    <source>
        <dbReference type="Proteomes" id="UP000002725"/>
    </source>
</evidence>
<proteinExistence type="predicted"/>
<evidence type="ECO:0000313" key="2">
    <source>
        <dbReference type="EMBL" id="ACF45381.1"/>
    </source>
</evidence>
<name>B4S4D3_PROA2</name>
<dbReference type="AlphaFoldDB" id="B4S4D3"/>
<organism evidence="2 3">
    <name type="scientific">Prosthecochloris aestuarii (strain DSM 271 / SK 413)</name>
    <dbReference type="NCBI Taxonomy" id="290512"/>
    <lineage>
        <taxon>Bacteria</taxon>
        <taxon>Pseudomonadati</taxon>
        <taxon>Chlorobiota</taxon>
        <taxon>Chlorobiia</taxon>
        <taxon>Chlorobiales</taxon>
        <taxon>Chlorobiaceae</taxon>
        <taxon>Prosthecochloris</taxon>
    </lineage>
</organism>
<dbReference type="EMBL" id="CP001108">
    <property type="protein sequence ID" value="ACF45381.1"/>
    <property type="molecule type" value="Genomic_DNA"/>
</dbReference>
<dbReference type="Gene3D" id="3.40.50.720">
    <property type="entry name" value="NAD(P)-binding Rossmann-like Domain"/>
    <property type="match status" value="1"/>
</dbReference>
<dbReference type="HOGENOM" id="CLU_007383_11_1_10"/>
<dbReference type="eggNOG" id="COG0451">
    <property type="taxonomic scope" value="Bacteria"/>
</dbReference>
<keyword evidence="3" id="KW-1185">Reference proteome</keyword>
<dbReference type="InterPro" id="IPR051783">
    <property type="entry name" value="NAD(P)-dependent_oxidoreduct"/>
</dbReference>
<accession>B4S4D3</accession>
<dbReference type="InterPro" id="IPR001509">
    <property type="entry name" value="Epimerase_deHydtase"/>
</dbReference>
<dbReference type="PANTHER" id="PTHR48079:SF6">
    <property type="entry name" value="NAD(P)-BINDING DOMAIN-CONTAINING PROTEIN-RELATED"/>
    <property type="match status" value="1"/>
</dbReference>